<dbReference type="PANTHER" id="PTHR35507">
    <property type="entry name" value="OS09G0488600 PROTEIN"/>
    <property type="match status" value="1"/>
</dbReference>
<reference evidence="2" key="1">
    <citation type="journal article" date="2020" name="Plant Biotechnol. J.">
        <title>The pomegranate (Punica granatum L.) draft genome dissects genetic divergence between soft- and hard-seeded cultivars.</title>
        <authorList>
            <person name="Luo X."/>
            <person name="Li H."/>
            <person name="Wu Z."/>
            <person name="Yao W."/>
            <person name="Zhao P."/>
            <person name="Cao D."/>
            <person name="Yu H."/>
            <person name="Li K."/>
            <person name="Poudel K."/>
            <person name="Zhao D."/>
            <person name="Zhang F."/>
            <person name="Xia X."/>
            <person name="Chen L."/>
            <person name="Wang Q."/>
            <person name="Jing D."/>
            <person name="Cao S."/>
        </authorList>
    </citation>
    <scope>NUCLEOTIDE SEQUENCE [LARGE SCALE GENOMIC DNA]</scope>
    <source>
        <strain evidence="2">cv. Tunisia</strain>
    </source>
</reference>
<reference evidence="3" key="2">
    <citation type="submission" date="2025-08" db="UniProtKB">
        <authorList>
            <consortium name="RefSeq"/>
        </authorList>
    </citation>
    <scope>IDENTIFICATION</scope>
    <source>
        <tissue evidence="3">Leaf</tissue>
    </source>
</reference>
<dbReference type="Proteomes" id="UP000515151">
    <property type="component" value="Chromosome 3"/>
</dbReference>
<protein>
    <submittedName>
        <fullName evidence="3">Uncharacterized protein LOC116198840 isoform X1</fullName>
    </submittedName>
</protein>
<evidence type="ECO:0000256" key="1">
    <source>
        <dbReference type="SAM" id="MobiDB-lite"/>
    </source>
</evidence>
<feature type="compositionally biased region" description="Low complexity" evidence="1">
    <location>
        <begin position="345"/>
        <end position="366"/>
    </location>
</feature>
<name>A0A6P8CN63_PUNGR</name>
<feature type="compositionally biased region" description="Acidic residues" evidence="1">
    <location>
        <begin position="1"/>
        <end position="10"/>
    </location>
</feature>
<feature type="region of interest" description="Disordered" evidence="1">
    <location>
        <begin position="344"/>
        <end position="462"/>
    </location>
</feature>
<dbReference type="RefSeq" id="XP_031384955.1">
    <property type="nucleotide sequence ID" value="XM_031529095.1"/>
</dbReference>
<evidence type="ECO:0000313" key="3">
    <source>
        <dbReference type="RefSeq" id="XP_031384955.1"/>
    </source>
</evidence>
<evidence type="ECO:0000313" key="2">
    <source>
        <dbReference type="Proteomes" id="UP000515151"/>
    </source>
</evidence>
<accession>A0A6P8CN63</accession>
<dbReference type="PANTHER" id="PTHR35507:SF1">
    <property type="entry name" value="TMF_TATA_BD DOMAIN-CONTAINING PROTEIN"/>
    <property type="match status" value="1"/>
</dbReference>
<dbReference type="OrthoDB" id="1894403at2759"/>
<sequence>MDPAEPDSDADLGFGSAPPFAFLAPTPSPASRRLSSSFSGSNRPLPPARKRLAYVDLQGRLVGAEEATSAWAIGGLGREEVAAWQLFSPIQRVVLVAVIGVAVAESRKNRLISQLKKSVEVRDQILSSMEQKLDSLCEQVHGVNKQPGSGAEVSPSKSAEFPFDANFDSEGIKFVECGCWLCDHHQKLFNGLEDNATVRTSIGYDMLQGKPNLIGEAEQEERRMSDLSDLASSVTSAADIQMNVAIEQVISNLKREGEEKDATIRELTKFLHSSDAAGSKQRINELEEIIRRKNMITAKLKKDMAVLEQKVVQLTRLRRPSTQKEEYDDSNRFPFLAENILYDMDSTTSPSSSDSDGSPGSRSQPSTTKLPETPSVKVHAFRRKEDAESENVSSFSVKRVDEPTDARPGSPLREISTNQKPGKNASMRARQLHLGSGDMKKRSRAKQTHGGSKAVTPRQRWS</sequence>
<organism evidence="2 3">
    <name type="scientific">Punica granatum</name>
    <name type="common">Pomegranate</name>
    <dbReference type="NCBI Taxonomy" id="22663"/>
    <lineage>
        <taxon>Eukaryota</taxon>
        <taxon>Viridiplantae</taxon>
        <taxon>Streptophyta</taxon>
        <taxon>Embryophyta</taxon>
        <taxon>Tracheophyta</taxon>
        <taxon>Spermatophyta</taxon>
        <taxon>Magnoliopsida</taxon>
        <taxon>eudicotyledons</taxon>
        <taxon>Gunneridae</taxon>
        <taxon>Pentapetalae</taxon>
        <taxon>rosids</taxon>
        <taxon>malvids</taxon>
        <taxon>Myrtales</taxon>
        <taxon>Lythraceae</taxon>
        <taxon>Punica</taxon>
    </lineage>
</organism>
<proteinExistence type="predicted"/>
<feature type="region of interest" description="Disordered" evidence="1">
    <location>
        <begin position="1"/>
        <end position="20"/>
    </location>
</feature>
<dbReference type="AlphaFoldDB" id="A0A6P8CN63"/>
<gene>
    <name evidence="3" type="primary">LOC116198840</name>
</gene>
<keyword evidence="2" id="KW-1185">Reference proteome</keyword>
<dbReference type="GeneID" id="116198840"/>